<dbReference type="EMBL" id="DF143469">
    <property type="protein sequence ID" value="GAA53315.1"/>
    <property type="molecule type" value="Genomic_DNA"/>
</dbReference>
<dbReference type="Proteomes" id="UP000008909">
    <property type="component" value="Unassembled WGS sequence"/>
</dbReference>
<reference key="2">
    <citation type="submission" date="2011-10" db="EMBL/GenBank/DDBJ databases">
        <title>The genome and transcriptome sequence of Clonorchis sinensis provide insights into the carcinogenic liver fluke.</title>
        <authorList>
            <person name="Wang X."/>
            <person name="Huang Y."/>
            <person name="Chen W."/>
            <person name="Liu H."/>
            <person name="Guo L."/>
            <person name="Chen Y."/>
            <person name="Luo F."/>
            <person name="Zhou W."/>
            <person name="Sun J."/>
            <person name="Mao Q."/>
            <person name="Liang P."/>
            <person name="Zhou C."/>
            <person name="Tian Y."/>
            <person name="Men J."/>
            <person name="Lv X."/>
            <person name="Huang L."/>
            <person name="Zhou J."/>
            <person name="Hu Y."/>
            <person name="Li R."/>
            <person name="Zhang F."/>
            <person name="Lei H."/>
            <person name="Li X."/>
            <person name="Hu X."/>
            <person name="Liang C."/>
            <person name="Xu J."/>
            <person name="Wu Z."/>
            <person name="Yu X."/>
        </authorList>
    </citation>
    <scope>NUCLEOTIDE SEQUENCE</scope>
    <source>
        <strain>Henan</strain>
    </source>
</reference>
<accession>G7YK33</accession>
<gene>
    <name evidence="1" type="ORF">CLF_109987</name>
</gene>
<keyword evidence="2" id="KW-1185">Reference proteome</keyword>
<evidence type="ECO:0000313" key="1">
    <source>
        <dbReference type="EMBL" id="GAA53315.1"/>
    </source>
</evidence>
<proteinExistence type="predicted"/>
<dbReference type="AlphaFoldDB" id="G7YK33"/>
<protein>
    <submittedName>
        <fullName evidence="1">Uncharacterized protein</fullName>
    </submittedName>
</protein>
<name>G7YK33_CLOSI</name>
<sequence length="547" mass="61640">MATFKRQVQEFEMNVTWRQLGPDEKHYSYLQSMERAGERVRSRVGGEQLWTPQSSGRWTGTFRTDLQILYGTYVRPLLEYANPVVYSGRTKDATLIERVQRAATKMVAGLKSMHYETRPRCLTSLLEYRRLRGDLILTYALFEQGLANRFFTVDPAKTRRGHDGAAADWGSEIKSILKRGNFVFNPSAEGKPTFIFSEKSGVLLNPAPVSSTDESVLFSCDRDVASGASANSHARCSRCSTLNWPVALANRNWAISAGSAPSTNLSESNFWRETSSSPGKPHLTTAAGWRKTRSRHIQAVLTPAIGERMFPFTRFSEGRLVLERALVHQSPVTSASYNHLPECRHHIASWVKEDNGITLWSLTSNTQATSQMVDFRTSFIFRSSHPTPRSGNRKIGGHPRIDSLKAARSADEKIPLTLEEMKSEEVRTLIVRAQNICNSGLDDAKWFGLYGDVTGTKEVGQGDRIIPIALVITLLRRATHTIEVHCGIRSRLPGPHLLCGVASPKRIICVVLTWRRYRVKIGHFYCQHFSCGYQRMRFARDHTHRDA</sequence>
<reference evidence="1" key="1">
    <citation type="journal article" date="2011" name="Genome Biol.">
        <title>The draft genome of the carcinogenic human liver fluke Clonorchis sinensis.</title>
        <authorList>
            <person name="Wang X."/>
            <person name="Chen W."/>
            <person name="Huang Y."/>
            <person name="Sun J."/>
            <person name="Men J."/>
            <person name="Liu H."/>
            <person name="Luo F."/>
            <person name="Guo L."/>
            <person name="Lv X."/>
            <person name="Deng C."/>
            <person name="Zhou C."/>
            <person name="Fan Y."/>
            <person name="Li X."/>
            <person name="Huang L."/>
            <person name="Hu Y."/>
            <person name="Liang C."/>
            <person name="Hu X."/>
            <person name="Xu J."/>
            <person name="Yu X."/>
        </authorList>
    </citation>
    <scope>NUCLEOTIDE SEQUENCE [LARGE SCALE GENOMIC DNA]</scope>
    <source>
        <strain evidence="1">Henan</strain>
    </source>
</reference>
<evidence type="ECO:0000313" key="2">
    <source>
        <dbReference type="Proteomes" id="UP000008909"/>
    </source>
</evidence>
<organism evidence="1 2">
    <name type="scientific">Clonorchis sinensis</name>
    <name type="common">Chinese liver fluke</name>
    <dbReference type="NCBI Taxonomy" id="79923"/>
    <lineage>
        <taxon>Eukaryota</taxon>
        <taxon>Metazoa</taxon>
        <taxon>Spiralia</taxon>
        <taxon>Lophotrochozoa</taxon>
        <taxon>Platyhelminthes</taxon>
        <taxon>Trematoda</taxon>
        <taxon>Digenea</taxon>
        <taxon>Opisthorchiida</taxon>
        <taxon>Opisthorchiata</taxon>
        <taxon>Opisthorchiidae</taxon>
        <taxon>Clonorchis</taxon>
    </lineage>
</organism>